<organism evidence="2 3">
    <name type="scientific">Brassica campestris</name>
    <name type="common">Field mustard</name>
    <dbReference type="NCBI Taxonomy" id="3711"/>
    <lineage>
        <taxon>Eukaryota</taxon>
        <taxon>Viridiplantae</taxon>
        <taxon>Streptophyta</taxon>
        <taxon>Embryophyta</taxon>
        <taxon>Tracheophyta</taxon>
        <taxon>Spermatophyta</taxon>
        <taxon>Magnoliopsida</taxon>
        <taxon>eudicotyledons</taxon>
        <taxon>Gunneridae</taxon>
        <taxon>Pentapetalae</taxon>
        <taxon>rosids</taxon>
        <taxon>malvids</taxon>
        <taxon>Brassicales</taxon>
        <taxon>Brassicaceae</taxon>
        <taxon>Brassiceae</taxon>
        <taxon>Brassica</taxon>
    </lineage>
</organism>
<gene>
    <name evidence="2" type="ORF">BRAPAZ1V2_A08P18320.2</name>
</gene>
<protein>
    <submittedName>
        <fullName evidence="2">Uncharacterized protein</fullName>
    </submittedName>
</protein>
<dbReference type="AlphaFoldDB" id="A0A8D9M4K3"/>
<feature type="region of interest" description="Disordered" evidence="1">
    <location>
        <begin position="20"/>
        <end position="46"/>
    </location>
</feature>
<reference evidence="2 3" key="1">
    <citation type="submission" date="2021-07" db="EMBL/GenBank/DDBJ databases">
        <authorList>
            <consortium name="Genoscope - CEA"/>
            <person name="William W."/>
        </authorList>
    </citation>
    <scope>NUCLEOTIDE SEQUENCE [LARGE SCALE GENOMIC DNA]</scope>
</reference>
<evidence type="ECO:0000313" key="3">
    <source>
        <dbReference type="Proteomes" id="UP000694005"/>
    </source>
</evidence>
<evidence type="ECO:0000256" key="1">
    <source>
        <dbReference type="SAM" id="MobiDB-lite"/>
    </source>
</evidence>
<dbReference type="Proteomes" id="UP000694005">
    <property type="component" value="Chromosome A08"/>
</dbReference>
<sequence length="46" mass="5195">TEITGVEYSLGYICRQVYKKPPESKAPTTEKLSPNMGIKDKNMNHP</sequence>
<name>A0A8D9M4K3_BRACM</name>
<accession>A0A8D9M4K3</accession>
<evidence type="ECO:0000313" key="2">
    <source>
        <dbReference type="EMBL" id="CAG7898166.1"/>
    </source>
</evidence>
<proteinExistence type="predicted"/>
<dbReference type="EMBL" id="LS974624">
    <property type="protein sequence ID" value="CAG7898166.1"/>
    <property type="molecule type" value="Genomic_DNA"/>
</dbReference>
<dbReference type="Gramene" id="A08p18320.2_BraZ1">
    <property type="protein sequence ID" value="A08p18320.2_BraZ1.CDS.1"/>
    <property type="gene ID" value="A08g18320.2_BraZ1"/>
</dbReference>
<feature type="non-terminal residue" evidence="2">
    <location>
        <position position="1"/>
    </location>
</feature>